<evidence type="ECO:0000256" key="3">
    <source>
        <dbReference type="ARBA" id="ARBA00022748"/>
    </source>
</evidence>
<name>A0A0L8APN3_9BACT</name>
<evidence type="ECO:0000256" key="4">
    <source>
        <dbReference type="ARBA" id="ARBA00023136"/>
    </source>
</evidence>
<dbReference type="Proteomes" id="UP000036908">
    <property type="component" value="Unassembled WGS sequence"/>
</dbReference>
<sequence length="132" mass="14540">MKKSSIIGIVVIAIAIAIIISTQNSASSYVSFDVAKEMAENGSNKKIHVVGELKKNTVGQVIGVNPSPDKLSVSFVMLDDNNLEQTVYYNEPMPSDFLRSEKVVVIGSYHDDKFIADKILLKCPSKYEETEL</sequence>
<accession>A0A0L8APN3</accession>
<dbReference type="GO" id="GO:0017004">
    <property type="term" value="P:cytochrome complex assembly"/>
    <property type="evidence" value="ECO:0007669"/>
    <property type="project" value="UniProtKB-KW"/>
</dbReference>
<keyword evidence="2" id="KW-0349">Heme</keyword>
<dbReference type="GO" id="GO:0020037">
    <property type="term" value="F:heme binding"/>
    <property type="evidence" value="ECO:0007669"/>
    <property type="project" value="InterPro"/>
</dbReference>
<dbReference type="PATRIC" id="fig|1566026.4.peg.2412"/>
<dbReference type="InterPro" id="IPR012340">
    <property type="entry name" value="NA-bd_OB-fold"/>
</dbReference>
<dbReference type="InterPro" id="IPR036127">
    <property type="entry name" value="CcmE-like_sf"/>
</dbReference>
<comment type="caution">
    <text evidence="5">The sequence shown here is derived from an EMBL/GenBank/DDBJ whole genome shotgun (WGS) entry which is preliminary data.</text>
</comment>
<keyword evidence="2" id="KW-0408">Iron</keyword>
<evidence type="ECO:0000313" key="5">
    <source>
        <dbReference type="EMBL" id="KOF04196.1"/>
    </source>
</evidence>
<gene>
    <name evidence="5" type="ORF">OB69_03215</name>
</gene>
<dbReference type="AlphaFoldDB" id="A0A0L8APN3"/>
<dbReference type="Pfam" id="PF03100">
    <property type="entry name" value="CcmE"/>
    <property type="match status" value="1"/>
</dbReference>
<keyword evidence="2" id="KW-0479">Metal-binding</keyword>
<dbReference type="InterPro" id="IPR004329">
    <property type="entry name" value="CcmE"/>
</dbReference>
<evidence type="ECO:0000256" key="2">
    <source>
        <dbReference type="ARBA" id="ARBA00022617"/>
    </source>
</evidence>
<keyword evidence="3" id="KW-0201">Cytochrome c-type biogenesis</keyword>
<dbReference type="GO" id="GO:0005886">
    <property type="term" value="C:plasma membrane"/>
    <property type="evidence" value="ECO:0007669"/>
    <property type="project" value="InterPro"/>
</dbReference>
<comment type="subcellular location">
    <subcellularLocation>
        <location evidence="1">Membrane</location>
    </subcellularLocation>
</comment>
<proteinExistence type="predicted"/>
<keyword evidence="6" id="KW-1185">Reference proteome</keyword>
<protein>
    <submittedName>
        <fullName evidence="5">Cytochrome C biogenesis protein</fullName>
    </submittedName>
</protein>
<dbReference type="RefSeq" id="WP_053222430.1">
    <property type="nucleotide sequence ID" value="NZ_JSVA01000004.1"/>
</dbReference>
<organism evidence="5 6">
    <name type="scientific">Roseivirga seohaensis subsp. aquiponti</name>
    <dbReference type="NCBI Taxonomy" id="1566026"/>
    <lineage>
        <taxon>Bacteria</taxon>
        <taxon>Pseudomonadati</taxon>
        <taxon>Bacteroidota</taxon>
        <taxon>Cytophagia</taxon>
        <taxon>Cytophagales</taxon>
        <taxon>Roseivirgaceae</taxon>
        <taxon>Roseivirga</taxon>
    </lineage>
</organism>
<reference evidence="6" key="1">
    <citation type="submission" date="2014-11" db="EMBL/GenBank/DDBJ databases">
        <title>Genome sequencing of Roseivirga sp. D-25.</title>
        <authorList>
            <person name="Selvaratnam C."/>
            <person name="Thevarajoo S."/>
            <person name="Goh K.M."/>
            <person name="Eee R."/>
            <person name="Chan K.-G."/>
            <person name="Chong C.S."/>
        </authorList>
    </citation>
    <scope>NUCLEOTIDE SEQUENCE [LARGE SCALE GENOMIC DNA]</scope>
    <source>
        <strain evidence="6">D-25</strain>
    </source>
</reference>
<evidence type="ECO:0000256" key="1">
    <source>
        <dbReference type="ARBA" id="ARBA00004370"/>
    </source>
</evidence>
<keyword evidence="4" id="KW-0472">Membrane</keyword>
<evidence type="ECO:0000313" key="6">
    <source>
        <dbReference type="Proteomes" id="UP000036908"/>
    </source>
</evidence>
<dbReference type="SUPFAM" id="SSF82093">
    <property type="entry name" value="Heme chaperone CcmE"/>
    <property type="match status" value="1"/>
</dbReference>
<dbReference type="EMBL" id="JSVA01000004">
    <property type="protein sequence ID" value="KOF04196.1"/>
    <property type="molecule type" value="Genomic_DNA"/>
</dbReference>
<dbReference type="Gene3D" id="2.40.50.140">
    <property type="entry name" value="Nucleic acid-binding proteins"/>
    <property type="match status" value="1"/>
</dbReference>
<dbReference type="GO" id="GO:0017003">
    <property type="term" value="P:protein-heme linkage"/>
    <property type="evidence" value="ECO:0007669"/>
    <property type="project" value="InterPro"/>
</dbReference>
<dbReference type="OrthoDB" id="1524250at2"/>